<comment type="subcellular location">
    <subcellularLocation>
        <location evidence="1">Endomembrane system</location>
        <topology evidence="1">Multi-pass membrane protein</topology>
    </subcellularLocation>
</comment>
<keyword evidence="6" id="KW-1278">Translocase</keyword>
<organism evidence="11">
    <name type="scientific">Salix viminalis</name>
    <name type="common">Common osier</name>
    <name type="synonym">Basket willow</name>
    <dbReference type="NCBI Taxonomy" id="40686"/>
    <lineage>
        <taxon>Eukaryota</taxon>
        <taxon>Viridiplantae</taxon>
        <taxon>Streptophyta</taxon>
        <taxon>Embryophyta</taxon>
        <taxon>Tracheophyta</taxon>
        <taxon>Spermatophyta</taxon>
        <taxon>Magnoliopsida</taxon>
        <taxon>eudicotyledons</taxon>
        <taxon>Gunneridae</taxon>
        <taxon>Pentapetalae</taxon>
        <taxon>rosids</taxon>
        <taxon>fabids</taxon>
        <taxon>Malpighiales</taxon>
        <taxon>Salicaceae</taxon>
        <taxon>Saliceae</taxon>
        <taxon>Salix</taxon>
    </lineage>
</organism>
<protein>
    <recommendedName>
        <fullName evidence="2">H(+)-exporting diphosphatase</fullName>
        <ecNumber evidence="2">7.1.3.1</ecNumber>
    </recommendedName>
</protein>
<dbReference type="PANTHER" id="PTHR31998">
    <property type="entry name" value="K(+)-INSENSITIVE PYROPHOSPHATE-ENERGIZED PROTON PUMP"/>
    <property type="match status" value="1"/>
</dbReference>
<feature type="transmembrane region" description="Helical" evidence="10">
    <location>
        <begin position="422"/>
        <end position="445"/>
    </location>
</feature>
<evidence type="ECO:0000256" key="2">
    <source>
        <dbReference type="ARBA" id="ARBA00013242"/>
    </source>
</evidence>
<feature type="transmembrane region" description="Helical" evidence="10">
    <location>
        <begin position="343"/>
        <end position="363"/>
    </location>
</feature>
<accession>A0A6N2LEK7</accession>
<feature type="transmembrane region" description="Helical" evidence="10">
    <location>
        <begin position="202"/>
        <end position="226"/>
    </location>
</feature>
<dbReference type="InterPro" id="IPR004131">
    <property type="entry name" value="PPase-energised_H-pump"/>
</dbReference>
<name>A0A6N2LEK7_SALVM</name>
<dbReference type="GO" id="GO:0016020">
    <property type="term" value="C:membrane"/>
    <property type="evidence" value="ECO:0007669"/>
    <property type="project" value="InterPro"/>
</dbReference>
<gene>
    <name evidence="11" type="ORF">SVIM_LOCUS209035</name>
</gene>
<keyword evidence="3" id="KW-0813">Transport</keyword>
<feature type="transmembrane region" description="Helical" evidence="10">
    <location>
        <begin position="246"/>
        <end position="264"/>
    </location>
</feature>
<reference evidence="11" key="1">
    <citation type="submission" date="2019-03" db="EMBL/GenBank/DDBJ databases">
        <authorList>
            <person name="Mank J."/>
            <person name="Almeida P."/>
        </authorList>
    </citation>
    <scope>NUCLEOTIDE SEQUENCE</scope>
    <source>
        <strain evidence="11">78183</strain>
    </source>
</reference>
<sequence>MMIDDDVETGNLGPYQERPRIFPDMRSKPYNPLIFRVFKRINVRVLFILLLLGFGGIFYIGARTSPIIVFVFTVCIFSFLLSIYLTKWVLSKDEGPPEMVQISDAIRDGAEGFFRTQYSTISKMALLLALVILCIYLFRSTTPQQESSGLGRSTSAYITVAAFLLGALCSGVAGYVGMWVSVRANVRVSSAARRSAREALQIAVRAGGFSALVVVGMAVIGVAILYATFYVWLGVDSPGSMKVTDLPLLLVGYGFGASFVALFAQLGGGIYTKAADVGADLVGKVEQGIPEDDPRNPAVIADLVGDNVGDCAARGADLFESIAAEIISAMILGGTMAKHPSGFILFPLVVHSFDLIISSVGILSIKSTRDSSVKSPMEDPMAILQKGYSITIFLAVLTFVANKHLQHGFTLHCVDWSESPQLIFLSGSPSTILTISMGLYAHWLLPAPPVMGLT</sequence>
<dbReference type="GO" id="GO:0012505">
    <property type="term" value="C:endomembrane system"/>
    <property type="evidence" value="ECO:0007669"/>
    <property type="project" value="UniProtKB-SubCell"/>
</dbReference>
<evidence type="ECO:0000256" key="4">
    <source>
        <dbReference type="ARBA" id="ARBA00022692"/>
    </source>
</evidence>
<proteinExistence type="predicted"/>
<dbReference type="EC" id="7.1.3.1" evidence="2"/>
<evidence type="ECO:0000256" key="9">
    <source>
        <dbReference type="ARBA" id="ARBA00023136"/>
    </source>
</evidence>
<feature type="transmembrane region" description="Helical" evidence="10">
    <location>
        <begin position="121"/>
        <end position="138"/>
    </location>
</feature>
<evidence type="ECO:0000256" key="6">
    <source>
        <dbReference type="ARBA" id="ARBA00022967"/>
    </source>
</evidence>
<dbReference type="EMBL" id="CAADRP010001402">
    <property type="protein sequence ID" value="VFU38387.1"/>
    <property type="molecule type" value="Genomic_DNA"/>
</dbReference>
<dbReference type="GO" id="GO:0004427">
    <property type="term" value="F:inorganic diphosphate phosphatase activity"/>
    <property type="evidence" value="ECO:0007669"/>
    <property type="project" value="InterPro"/>
</dbReference>
<keyword evidence="9 10" id="KW-0472">Membrane</keyword>
<feature type="transmembrane region" description="Helical" evidence="10">
    <location>
        <begin position="383"/>
        <end position="401"/>
    </location>
</feature>
<keyword evidence="8" id="KW-0406">Ion transport</keyword>
<feature type="transmembrane region" description="Helical" evidence="10">
    <location>
        <begin position="41"/>
        <end position="61"/>
    </location>
</feature>
<dbReference type="GO" id="GO:0009678">
    <property type="term" value="F:diphosphate hydrolysis-driven proton transmembrane transporter activity"/>
    <property type="evidence" value="ECO:0007669"/>
    <property type="project" value="UniProtKB-EC"/>
</dbReference>
<keyword evidence="4 10" id="KW-0812">Transmembrane</keyword>
<keyword evidence="5" id="KW-0460">Magnesium</keyword>
<evidence type="ECO:0000256" key="8">
    <source>
        <dbReference type="ARBA" id="ARBA00023065"/>
    </source>
</evidence>
<evidence type="ECO:0000256" key="10">
    <source>
        <dbReference type="SAM" id="Phobius"/>
    </source>
</evidence>
<dbReference type="Pfam" id="PF03030">
    <property type="entry name" value="H_PPase"/>
    <property type="match status" value="1"/>
</dbReference>
<evidence type="ECO:0000256" key="1">
    <source>
        <dbReference type="ARBA" id="ARBA00004127"/>
    </source>
</evidence>
<feature type="transmembrane region" description="Helical" evidence="10">
    <location>
        <begin position="67"/>
        <end position="85"/>
    </location>
</feature>
<evidence type="ECO:0000256" key="7">
    <source>
        <dbReference type="ARBA" id="ARBA00022989"/>
    </source>
</evidence>
<evidence type="ECO:0000313" key="11">
    <source>
        <dbReference type="EMBL" id="VFU38387.1"/>
    </source>
</evidence>
<dbReference type="AlphaFoldDB" id="A0A6N2LEK7"/>
<feature type="transmembrane region" description="Helical" evidence="10">
    <location>
        <begin position="158"/>
        <end position="182"/>
    </location>
</feature>
<evidence type="ECO:0000256" key="3">
    <source>
        <dbReference type="ARBA" id="ARBA00022448"/>
    </source>
</evidence>
<keyword evidence="7 10" id="KW-1133">Transmembrane helix</keyword>
<evidence type="ECO:0000256" key="5">
    <source>
        <dbReference type="ARBA" id="ARBA00022842"/>
    </source>
</evidence>